<dbReference type="PANTHER" id="PTHR37723:SF1">
    <property type="entry name" value="PROTEIN FAR-RED-ELONGATED HYPOCOTYL 1-LIKE"/>
    <property type="match status" value="1"/>
</dbReference>
<dbReference type="EMBL" id="CAKMRJ010005523">
    <property type="protein sequence ID" value="CAH1445863.1"/>
    <property type="molecule type" value="Genomic_DNA"/>
</dbReference>
<organism evidence="2 3">
    <name type="scientific">Lactuca virosa</name>
    <dbReference type="NCBI Taxonomy" id="75947"/>
    <lineage>
        <taxon>Eukaryota</taxon>
        <taxon>Viridiplantae</taxon>
        <taxon>Streptophyta</taxon>
        <taxon>Embryophyta</taxon>
        <taxon>Tracheophyta</taxon>
        <taxon>Spermatophyta</taxon>
        <taxon>Magnoliopsida</taxon>
        <taxon>eudicotyledons</taxon>
        <taxon>Gunneridae</taxon>
        <taxon>Pentapetalae</taxon>
        <taxon>asterids</taxon>
        <taxon>campanulids</taxon>
        <taxon>Asterales</taxon>
        <taxon>Asteraceae</taxon>
        <taxon>Cichorioideae</taxon>
        <taxon>Cichorieae</taxon>
        <taxon>Lactucinae</taxon>
        <taxon>Lactuca</taxon>
    </lineage>
</organism>
<evidence type="ECO:0000313" key="2">
    <source>
        <dbReference type="EMBL" id="CAH1445863.1"/>
    </source>
</evidence>
<dbReference type="GO" id="GO:0016607">
    <property type="term" value="C:nuclear speck"/>
    <property type="evidence" value="ECO:0007669"/>
    <property type="project" value="TreeGrafter"/>
</dbReference>
<feature type="region of interest" description="Disordered" evidence="1">
    <location>
        <begin position="48"/>
        <end position="67"/>
    </location>
</feature>
<evidence type="ECO:0000313" key="3">
    <source>
        <dbReference type="Proteomes" id="UP001157418"/>
    </source>
</evidence>
<proteinExistence type="predicted"/>
<dbReference type="Proteomes" id="UP001157418">
    <property type="component" value="Unassembled WGS sequence"/>
</dbReference>
<dbReference type="GO" id="GO:0009639">
    <property type="term" value="P:response to red or far red light"/>
    <property type="evidence" value="ECO:0007669"/>
    <property type="project" value="InterPro"/>
</dbReference>
<accession>A0AAU9P772</accession>
<dbReference type="AlphaFoldDB" id="A0AAU9P772"/>
<dbReference type="GO" id="GO:0005737">
    <property type="term" value="C:cytoplasm"/>
    <property type="evidence" value="ECO:0007669"/>
    <property type="project" value="TreeGrafter"/>
</dbReference>
<protein>
    <submittedName>
        <fullName evidence="2">Uncharacterized protein</fullName>
    </submittedName>
</protein>
<dbReference type="PANTHER" id="PTHR37723">
    <property type="entry name" value="PROTEIN FAR-RED ELONGATED HYPOCOTYL 1"/>
    <property type="match status" value="1"/>
</dbReference>
<dbReference type="GO" id="GO:0061608">
    <property type="term" value="F:nuclear import signal receptor activity"/>
    <property type="evidence" value="ECO:0007669"/>
    <property type="project" value="TreeGrafter"/>
</dbReference>
<comment type="caution">
    <text evidence="2">The sequence shown here is derived from an EMBL/GenBank/DDBJ whole genome shotgun (WGS) entry which is preliminary data.</text>
</comment>
<gene>
    <name evidence="2" type="ORF">LVIROSA_LOCUS31599</name>
</gene>
<dbReference type="InterPro" id="IPR037766">
    <property type="entry name" value="FHY1"/>
</dbReference>
<reference evidence="2 3" key="1">
    <citation type="submission" date="2022-01" db="EMBL/GenBank/DDBJ databases">
        <authorList>
            <person name="Xiong W."/>
            <person name="Schranz E."/>
        </authorList>
    </citation>
    <scope>NUCLEOTIDE SEQUENCE [LARGE SCALE GENOMIC DNA]</scope>
</reference>
<evidence type="ECO:0000256" key="1">
    <source>
        <dbReference type="SAM" id="MobiDB-lite"/>
    </source>
</evidence>
<keyword evidence="3" id="KW-1185">Reference proteome</keyword>
<sequence length="251" mass="28786">MQNIGKCQLLEQTLASSYHTTIRGSIGSCSLYFRLMALLHTNIKMDESNEDPSAINRNKRKSQNEDFNLPVSKHTCLEKSVSPSNFQSDISHSRFNQTESAKDSNNFFEDADSVMSVYNDSENELPYLKISPYDHHSSSSVNWSGRVFDTSVNSVDRSETKSFDEASMNPASYDFYMSQNFEEEELDCGENETKQMEDEEALEDFFCSNDVIPDNFVLSSGRWNVNQDIQQGTEKLTIDKEFEQYFSMLML</sequence>
<dbReference type="GO" id="GO:0051457">
    <property type="term" value="P:maintenance of protein location in nucleus"/>
    <property type="evidence" value="ECO:0007669"/>
    <property type="project" value="TreeGrafter"/>
</dbReference>
<name>A0AAU9P772_9ASTR</name>